<proteinExistence type="predicted"/>
<accession>A0A365XXY4</accession>
<gene>
    <name evidence="1" type="ORF">DF182_00205</name>
</gene>
<dbReference type="Gene3D" id="3.10.450.360">
    <property type="match status" value="1"/>
</dbReference>
<sequence>MFIAISAVRAQDPGPTKKEIRKERHAEKKSLRALNGKDVSYQSKQRFAENFGNATDVKWERTAYFDQAAFINKDGKPMTAYYDDQSNLVGTTSPASFTDLPAAAQRNIERHFKNYKDATVVFFDDNEFNQTNMIIYGEEFEDEDNYFVELRDDNGKPIVLRVTLEGEVTYFADIK</sequence>
<reference evidence="1 2" key="1">
    <citation type="submission" date="2018-05" db="EMBL/GenBank/DDBJ databases">
        <title>Chitinophaga sp. K3CV102501T nov., isolated from isolated from a monsoon evergreen broad-leaved forest soil.</title>
        <authorList>
            <person name="Lv Y."/>
        </authorList>
    </citation>
    <scope>NUCLEOTIDE SEQUENCE [LARGE SCALE GENOMIC DNA]</scope>
    <source>
        <strain evidence="1 2">GDMCC 1.1325</strain>
    </source>
</reference>
<organism evidence="1 2">
    <name type="scientific">Chitinophaga flava</name>
    <dbReference type="NCBI Taxonomy" id="2259036"/>
    <lineage>
        <taxon>Bacteria</taxon>
        <taxon>Pseudomonadati</taxon>
        <taxon>Bacteroidota</taxon>
        <taxon>Chitinophagia</taxon>
        <taxon>Chitinophagales</taxon>
        <taxon>Chitinophagaceae</taxon>
        <taxon>Chitinophaga</taxon>
    </lineage>
</organism>
<name>A0A365XXY4_9BACT</name>
<dbReference type="Proteomes" id="UP000253410">
    <property type="component" value="Unassembled WGS sequence"/>
</dbReference>
<comment type="caution">
    <text evidence="1">The sequence shown here is derived from an EMBL/GenBank/DDBJ whole genome shotgun (WGS) entry which is preliminary data.</text>
</comment>
<dbReference type="EMBL" id="QFFJ01000001">
    <property type="protein sequence ID" value="RBL91080.1"/>
    <property type="molecule type" value="Genomic_DNA"/>
</dbReference>
<keyword evidence="2" id="KW-1185">Reference proteome</keyword>
<dbReference type="AlphaFoldDB" id="A0A365XXY4"/>
<evidence type="ECO:0000313" key="2">
    <source>
        <dbReference type="Proteomes" id="UP000253410"/>
    </source>
</evidence>
<protein>
    <submittedName>
        <fullName evidence="1">Uncharacterized protein</fullName>
    </submittedName>
</protein>
<dbReference type="SUPFAM" id="SSF160574">
    <property type="entry name" value="BT0923-like"/>
    <property type="match status" value="1"/>
</dbReference>
<evidence type="ECO:0000313" key="1">
    <source>
        <dbReference type="EMBL" id="RBL91080.1"/>
    </source>
</evidence>